<evidence type="ECO:0000313" key="2">
    <source>
        <dbReference type="Proteomes" id="UP000037696"/>
    </source>
</evidence>
<comment type="caution">
    <text evidence="1">The sequence shown here is derived from an EMBL/GenBank/DDBJ whole genome shotgun (WGS) entry which is preliminary data.</text>
</comment>
<reference evidence="1 2" key="1">
    <citation type="submission" date="2015-08" db="EMBL/GenBank/DDBJ databases">
        <title>Genome sequencing of Penicillium nordicum.</title>
        <authorList>
            <person name="Nguyen H.D."/>
            <person name="Seifert K.A."/>
        </authorList>
    </citation>
    <scope>NUCLEOTIDE SEQUENCE [LARGE SCALE GENOMIC DNA]</scope>
    <source>
        <strain evidence="1 2">DAOMC 185683</strain>
    </source>
</reference>
<evidence type="ECO:0000313" key="1">
    <source>
        <dbReference type="EMBL" id="KOS36987.1"/>
    </source>
</evidence>
<name>A0A0M8NTJ1_9EURO</name>
<sequence length="97" mass="11263">MNWIRQREQVEEGTEYQKPKFGETPRLMGRLHTLRCLNYRPLSTPLYTVFCKLNLFIPIPQIISFFSNYPGPHKILPQIWSVAAASTPRSGYSHLQG</sequence>
<gene>
    <name evidence="1" type="ORF">ACN38_g12241</name>
</gene>
<organism evidence="1 2">
    <name type="scientific">Penicillium nordicum</name>
    <dbReference type="NCBI Taxonomy" id="229535"/>
    <lineage>
        <taxon>Eukaryota</taxon>
        <taxon>Fungi</taxon>
        <taxon>Dikarya</taxon>
        <taxon>Ascomycota</taxon>
        <taxon>Pezizomycotina</taxon>
        <taxon>Eurotiomycetes</taxon>
        <taxon>Eurotiomycetidae</taxon>
        <taxon>Eurotiales</taxon>
        <taxon>Aspergillaceae</taxon>
        <taxon>Penicillium</taxon>
    </lineage>
</organism>
<dbReference type="EMBL" id="LHQQ01000367">
    <property type="protein sequence ID" value="KOS36987.1"/>
    <property type="molecule type" value="Genomic_DNA"/>
</dbReference>
<dbReference type="AlphaFoldDB" id="A0A0M8NTJ1"/>
<dbReference type="Proteomes" id="UP000037696">
    <property type="component" value="Unassembled WGS sequence"/>
</dbReference>
<proteinExistence type="predicted"/>
<accession>A0A0M8NTJ1</accession>
<protein>
    <submittedName>
        <fullName evidence="1">Uncharacterized protein</fullName>
    </submittedName>
</protein>
<keyword evidence="2" id="KW-1185">Reference proteome</keyword>